<evidence type="ECO:0000313" key="3">
    <source>
        <dbReference type="EMBL" id="RIE05362.1"/>
    </source>
</evidence>
<evidence type="ECO:0000256" key="1">
    <source>
        <dbReference type="SAM" id="SignalP"/>
    </source>
</evidence>
<dbReference type="EMBL" id="QXJM01000007">
    <property type="protein sequence ID" value="RIE05362.1"/>
    <property type="molecule type" value="Genomic_DNA"/>
</dbReference>
<dbReference type="AlphaFoldDB" id="A0A398CS06"/>
<feature type="chain" id="PRO_5039157375" description="GH29D-like beta-sandwich domain-containing protein" evidence="1">
    <location>
        <begin position="20"/>
        <end position="985"/>
    </location>
</feature>
<evidence type="ECO:0000313" key="4">
    <source>
        <dbReference type="Proteomes" id="UP000266340"/>
    </source>
</evidence>
<proteinExistence type="predicted"/>
<dbReference type="SUPFAM" id="SSF51445">
    <property type="entry name" value="(Trans)glycosidases"/>
    <property type="match status" value="1"/>
</dbReference>
<accession>A0A398CS06</accession>
<comment type="caution">
    <text evidence="3">The sequence shown here is derived from an EMBL/GenBank/DDBJ whole genome shotgun (WGS) entry which is preliminary data.</text>
</comment>
<dbReference type="InterPro" id="IPR059177">
    <property type="entry name" value="GH29D-like_dom"/>
</dbReference>
<reference evidence="3 4" key="1">
    <citation type="submission" date="2018-09" db="EMBL/GenBank/DDBJ databases">
        <title>Cohnella cavernae sp. nov., isolated from a karst cave.</title>
        <authorList>
            <person name="Zhu H."/>
        </authorList>
    </citation>
    <scope>NUCLEOTIDE SEQUENCE [LARGE SCALE GENOMIC DNA]</scope>
    <source>
        <strain evidence="3 4">K2E09-144</strain>
    </source>
</reference>
<dbReference type="Gene3D" id="3.20.20.80">
    <property type="entry name" value="Glycosidases"/>
    <property type="match status" value="1"/>
</dbReference>
<keyword evidence="4" id="KW-1185">Reference proteome</keyword>
<sequence>MIVRKKAALLLFYGLLAIAAPSHTQGNSPGYELEVDELLDWKRVYEHSGTLILQTNPADSRDSSRVASVGASGGYIVYRAKSSLRSFAVYAYGTADRAFERLRFSISADGKTYRSVTPDLHEDGGDRGDPPAAVYESRGFPSGTKYLKIAFTGGEAGSGTTPAIGKAVLNGPGTAGASKTSGPVLYGSMIMLNRASEESDSVVYYTTDGSDPRTSPTRKRYGSPIPIVSYTTLKTTEAALSGADQETGGKVSTYTYVPYPLTPQPPGLSDPLDDFGKTAVRSNLYLAQNDSVYFDNDGSRAARATTSGGMLLYRTDYDMTSFAARSFYFTGQPFEKLRFYASPDGQRYEEIVADGYPSGYPESNWQPYSYESSSLPTGTRFLKIELRGTAKAWTPQLSELAINRTTASVTLASSRSGNVVRAEMSSATSGARIYYRLNKNEDYVPYTGPIRLQGYNQLETYAVKDGLLPSPLRSYSVNASSDVQVDRFGQMETAKFAGKVTGEAQLAADAKADADYYGSLTPPRDRDKYGGLAGSAVKYGWTATGFYGIRQMGGRPVMTTPEGNLYFSLAVNGVTAQETYSLIKGRETKFEHVPPYAGEYKPAYLGTDNFSFFVANKYLKTGRFSTESDIYAEAIGRLQKWGFNAIGAYSPEKYGEEGRFPYYRMLPLEGMSWARLDGLSIFDIYAPNAEAKLDQAFAQSVAPHKDDPMLVGYFIGNEFDFHRFYTDVPKLKASSAAIKGKLVETLKGKYVTVEAFNAAWKTSFKSFDEMKDSALTLKASPAWRDMDAFFAAYLDDFFGTVSRLYRKYDPNHLLLGDRWITTTFHNETVRRMLAEAEGKYVDVISLNYYTYKLEPDLLQEVFVKSGGKPILMSEFGYGTSEQGLEPLLKNSAANQFQRGMRYRNYVEGVAVLPYTVGANVFNYVDQAGLGRYWQGQWGEHYNSGLVNVADRPYKDYLAAAKATNDVIYQVMLGERPKFYYDFSKK</sequence>
<feature type="domain" description="GH29D-like beta-sandwich" evidence="2">
    <location>
        <begin position="191"/>
        <end position="237"/>
    </location>
</feature>
<name>A0A398CS06_9BACL</name>
<dbReference type="OrthoDB" id="9760450at2"/>
<gene>
    <name evidence="3" type="ORF">D3H35_00825</name>
</gene>
<feature type="signal peptide" evidence="1">
    <location>
        <begin position="1"/>
        <end position="19"/>
    </location>
</feature>
<keyword evidence="1" id="KW-0732">Signal</keyword>
<dbReference type="InterPro" id="IPR017853">
    <property type="entry name" value="GH"/>
</dbReference>
<dbReference type="Pfam" id="PF13290">
    <property type="entry name" value="CHB_HEX_C_1"/>
    <property type="match status" value="1"/>
</dbReference>
<dbReference type="Proteomes" id="UP000266340">
    <property type="component" value="Unassembled WGS sequence"/>
</dbReference>
<protein>
    <recommendedName>
        <fullName evidence="2">GH29D-like beta-sandwich domain-containing protein</fullName>
    </recommendedName>
</protein>
<organism evidence="3 4">
    <name type="scientific">Cohnella faecalis</name>
    <dbReference type="NCBI Taxonomy" id="2315694"/>
    <lineage>
        <taxon>Bacteria</taxon>
        <taxon>Bacillati</taxon>
        <taxon>Bacillota</taxon>
        <taxon>Bacilli</taxon>
        <taxon>Bacillales</taxon>
        <taxon>Paenibacillaceae</taxon>
        <taxon>Cohnella</taxon>
    </lineage>
</organism>
<evidence type="ECO:0000259" key="2">
    <source>
        <dbReference type="Pfam" id="PF13290"/>
    </source>
</evidence>